<comment type="caution">
    <text evidence="1">The sequence shown here is derived from an EMBL/GenBank/DDBJ whole genome shotgun (WGS) entry which is preliminary data.</text>
</comment>
<protein>
    <recommendedName>
        <fullName evidence="3">Substrate import-associated zinc metallohydrolase lipoprotein</fullName>
    </recommendedName>
</protein>
<evidence type="ECO:0000313" key="2">
    <source>
        <dbReference type="Proteomes" id="UP000238642"/>
    </source>
</evidence>
<proteinExistence type="predicted"/>
<dbReference type="PROSITE" id="PS51257">
    <property type="entry name" value="PROKAR_LIPOPROTEIN"/>
    <property type="match status" value="1"/>
</dbReference>
<evidence type="ECO:0000313" key="1">
    <source>
        <dbReference type="EMBL" id="PRD54258.1"/>
    </source>
</evidence>
<dbReference type="OrthoDB" id="1113652at2"/>
<keyword evidence="2" id="KW-1185">Reference proteome</keyword>
<dbReference type="EMBL" id="PVBS01000002">
    <property type="protein sequence ID" value="PRD54258.1"/>
    <property type="molecule type" value="Genomic_DNA"/>
</dbReference>
<dbReference type="AlphaFoldDB" id="A0A2S9JMB8"/>
<evidence type="ECO:0008006" key="3">
    <source>
        <dbReference type="Google" id="ProtNLM"/>
    </source>
</evidence>
<dbReference type="RefSeq" id="WP_105726451.1">
    <property type="nucleotide sequence ID" value="NZ_PVBS01000002.1"/>
</dbReference>
<dbReference type="Proteomes" id="UP000238642">
    <property type="component" value="Unassembled WGS sequence"/>
</dbReference>
<name>A0A2S9JMB8_9SPHI</name>
<organism evidence="1 2">
    <name type="scientific">Sphingobacterium gobiense</name>
    <dbReference type="NCBI Taxonomy" id="1382456"/>
    <lineage>
        <taxon>Bacteria</taxon>
        <taxon>Pseudomonadati</taxon>
        <taxon>Bacteroidota</taxon>
        <taxon>Sphingobacteriia</taxon>
        <taxon>Sphingobacteriales</taxon>
        <taxon>Sphingobacteriaceae</taxon>
        <taxon>Sphingobacterium</taxon>
    </lineage>
</organism>
<sequence length="295" mass="34006">MNFFKKISVLFLAAGVLFSCSEEKLDPESILVDLDIEQNELDSYIQKQFTDDYNISIVYKFVEPESDYDYNLSPANYESAVRITKLLHYLGIEPYDRIVGNKDFIRAYFPKLLNYIGSPAYRNNGTMVLGTAEGGVKITMYALNQLTEERSTNVAFLNRYYFHTMHHEFAHILHQNKDYPASFREITGSGYVGDSWNDIYDDEGAAAEGFISAYASKEANEDFVETYSYYITLTPAQWEERISSGSEEGRAIIEEKLDIVRAYFETVWNIDLNVLRDEILLRQEALPDFDQLSLN</sequence>
<dbReference type="InterPro" id="IPR030890">
    <property type="entry name" value="LP_HExxH_w_TonB"/>
</dbReference>
<accession>A0A2S9JMB8</accession>
<gene>
    <name evidence="1" type="ORF">C5749_12340</name>
</gene>
<dbReference type="NCBIfam" id="TIGR04549">
    <property type="entry name" value="LP_HExxH_w_tonB"/>
    <property type="match status" value="1"/>
</dbReference>
<dbReference type="Gene3D" id="3.40.390.70">
    <property type="match status" value="1"/>
</dbReference>
<dbReference type="Pfam" id="PF15890">
    <property type="entry name" value="Peptidase_Mx1"/>
    <property type="match status" value="1"/>
</dbReference>
<reference evidence="1 2" key="1">
    <citation type="submission" date="2018-02" db="EMBL/GenBank/DDBJ databases">
        <title>The draft genome of Sphingobacterium gobiense H7.</title>
        <authorList>
            <person name="Li L."/>
            <person name="Liu L."/>
            <person name="Zhang X."/>
            <person name="Wang T."/>
            <person name="Liang L."/>
        </authorList>
    </citation>
    <scope>NUCLEOTIDE SEQUENCE [LARGE SCALE GENOMIC DNA]</scope>
    <source>
        <strain evidence="1 2">ACCC 05757</strain>
    </source>
</reference>